<feature type="region of interest" description="Disordered" evidence="1">
    <location>
        <begin position="213"/>
        <end position="233"/>
    </location>
</feature>
<dbReference type="EMBL" id="CP093346">
    <property type="protein sequence ID" value="WOG98657.1"/>
    <property type="molecule type" value="Genomic_DNA"/>
</dbReference>
<sequence length="477" mass="53341">MELLPSNNSYCDDDNKNLELLLDAFSSVVSLEDIASAYCLAGRDVYAAGELLSHHKGSISGPSGSKGNPDGASSSNLPTDNFLEKSCVERNSIPPKQRNRPISMGTVSGVIGREYSKTKPSSYVPVAVEKPLKLNLPPSEVYVESSPDYVANNETMKNDVEEFLFKMLGDGFKLDMGLCGYDVNKSMEKLLDMSASRFNENDDDSCMLPPNKSLEAEGSHSNKVMKPVRGSARSTETGMFTGVETNSPKKDKDTLQKDIMNSLFNVAGRIEDPPRRIIRPVTGMRRGRHGRPVLEPPEDIIVEPRIRAKPKVVKEEPHGSYDALRLAHKEYFTTMREYYKAATDAYVKGDYELSEKLMEQGNFFKMKTQEADDKSTEKLLETSNENEEVFLDLHDYEPKEARRSLKSHLTSLSGIEAIPHLKVFVGSNENDAKREARKKVIIELLEKESIGWTEEDSGQIIAIRVDKIDPKRLSFAK</sequence>
<protein>
    <recommendedName>
        <fullName evidence="2">DUF1771 domain-containing protein</fullName>
    </recommendedName>
</protein>
<feature type="domain" description="DUF1771" evidence="2">
    <location>
        <begin position="320"/>
        <end position="385"/>
    </location>
</feature>
<dbReference type="PANTHER" id="PTHR47872:SF1">
    <property type="entry name" value="NUCLEAR RNA EXPORT FACTOR SDE5-RELATED"/>
    <property type="match status" value="1"/>
</dbReference>
<gene>
    <name evidence="3" type="ORF">DCAR_0418001</name>
</gene>
<name>A0AAF1AZ99_DAUCS</name>
<reference evidence="3" key="2">
    <citation type="submission" date="2022-03" db="EMBL/GenBank/DDBJ databases">
        <title>Draft title - Genomic analysis of global carrot germplasm unveils the trajectory of domestication and the origin of high carotenoid orange carrot.</title>
        <authorList>
            <person name="Iorizzo M."/>
            <person name="Ellison S."/>
            <person name="Senalik D."/>
            <person name="Macko-Podgorni A."/>
            <person name="Grzebelus D."/>
            <person name="Bostan H."/>
            <person name="Rolling W."/>
            <person name="Curaba J."/>
            <person name="Simon P."/>
        </authorList>
    </citation>
    <scope>NUCLEOTIDE SEQUENCE</scope>
    <source>
        <tissue evidence="3">Leaf</tissue>
    </source>
</reference>
<dbReference type="InterPro" id="IPR013899">
    <property type="entry name" value="DUF1771"/>
</dbReference>
<evidence type="ECO:0000256" key="1">
    <source>
        <dbReference type="SAM" id="MobiDB-lite"/>
    </source>
</evidence>
<keyword evidence="4" id="KW-1185">Reference proteome</keyword>
<dbReference type="PANTHER" id="PTHR47872">
    <property type="entry name" value="NUCLEAR RNA EXPORT FACTOR SDE5-RELATED"/>
    <property type="match status" value="1"/>
</dbReference>
<feature type="compositionally biased region" description="Low complexity" evidence="1">
    <location>
        <begin position="58"/>
        <end position="67"/>
    </location>
</feature>
<accession>A0AAF1AZ99</accession>
<evidence type="ECO:0000313" key="3">
    <source>
        <dbReference type="EMBL" id="WOG98657.1"/>
    </source>
</evidence>
<dbReference type="Pfam" id="PF08590">
    <property type="entry name" value="DUF1771"/>
    <property type="match status" value="1"/>
</dbReference>
<dbReference type="InterPro" id="IPR036063">
    <property type="entry name" value="Smr_dom_sf"/>
</dbReference>
<dbReference type="AlphaFoldDB" id="A0AAF1AZ99"/>
<dbReference type="InterPro" id="IPR056254">
    <property type="entry name" value="At5g58720/SDE5-like_UBA-like"/>
</dbReference>
<feature type="region of interest" description="Disordered" evidence="1">
    <location>
        <begin position="57"/>
        <end position="80"/>
    </location>
</feature>
<dbReference type="SMART" id="SM01162">
    <property type="entry name" value="DUF1771"/>
    <property type="match status" value="1"/>
</dbReference>
<organism evidence="3 4">
    <name type="scientific">Daucus carota subsp. sativus</name>
    <name type="common">Carrot</name>
    <dbReference type="NCBI Taxonomy" id="79200"/>
    <lineage>
        <taxon>Eukaryota</taxon>
        <taxon>Viridiplantae</taxon>
        <taxon>Streptophyta</taxon>
        <taxon>Embryophyta</taxon>
        <taxon>Tracheophyta</taxon>
        <taxon>Spermatophyta</taxon>
        <taxon>Magnoliopsida</taxon>
        <taxon>eudicotyledons</taxon>
        <taxon>Gunneridae</taxon>
        <taxon>Pentapetalae</taxon>
        <taxon>asterids</taxon>
        <taxon>campanulids</taxon>
        <taxon>Apiales</taxon>
        <taxon>Apiaceae</taxon>
        <taxon>Apioideae</taxon>
        <taxon>Scandiceae</taxon>
        <taxon>Daucinae</taxon>
        <taxon>Daucus</taxon>
        <taxon>Daucus sect. Daucus</taxon>
    </lineage>
</organism>
<dbReference type="Pfam" id="PF24767">
    <property type="entry name" value="UBA_At5g58720"/>
    <property type="match status" value="1"/>
</dbReference>
<reference evidence="3" key="1">
    <citation type="journal article" date="2016" name="Nat. Genet.">
        <title>A high-quality carrot genome assembly provides new insights into carotenoid accumulation and asterid genome evolution.</title>
        <authorList>
            <person name="Iorizzo M."/>
            <person name="Ellison S."/>
            <person name="Senalik D."/>
            <person name="Zeng P."/>
            <person name="Satapoomin P."/>
            <person name="Huang J."/>
            <person name="Bowman M."/>
            <person name="Iovene M."/>
            <person name="Sanseverino W."/>
            <person name="Cavagnaro P."/>
            <person name="Yildiz M."/>
            <person name="Macko-Podgorni A."/>
            <person name="Moranska E."/>
            <person name="Grzebelus E."/>
            <person name="Grzebelus D."/>
            <person name="Ashrafi H."/>
            <person name="Zheng Z."/>
            <person name="Cheng S."/>
            <person name="Spooner D."/>
            <person name="Van Deynze A."/>
            <person name="Simon P."/>
        </authorList>
    </citation>
    <scope>NUCLEOTIDE SEQUENCE</scope>
    <source>
        <tissue evidence="3">Leaf</tissue>
    </source>
</reference>
<dbReference type="Gene3D" id="3.30.1370.110">
    <property type="match status" value="1"/>
</dbReference>
<proteinExistence type="predicted"/>
<evidence type="ECO:0000259" key="2">
    <source>
        <dbReference type="SMART" id="SM01162"/>
    </source>
</evidence>
<evidence type="ECO:0000313" key="4">
    <source>
        <dbReference type="Proteomes" id="UP000077755"/>
    </source>
</evidence>
<dbReference type="Proteomes" id="UP000077755">
    <property type="component" value="Chromosome 4"/>
</dbReference>